<dbReference type="AlphaFoldDB" id="A0A1Z4NBJ9"/>
<geneLocation type="plasmid" evidence="2">
    <name>Plasmid2 dna</name>
</geneLocation>
<evidence type="ECO:0000313" key="2">
    <source>
        <dbReference type="Proteomes" id="UP000218785"/>
    </source>
</evidence>
<sequence>MELNSIEMAISGLVKSIDFDILCRTGIVQLNILDKDKIEHNLLPSYGASHIMPDKLVGYLISQGYQLVAADVYSLSNQDLQGDGSKNHSSNKNVFLNNPHGMLLFFKR</sequence>
<organism evidence="1 2">
    <name type="scientific">Tolypothrix tenuis PCC 7101</name>
    <dbReference type="NCBI Taxonomy" id="231146"/>
    <lineage>
        <taxon>Bacteria</taxon>
        <taxon>Bacillati</taxon>
        <taxon>Cyanobacteriota</taxon>
        <taxon>Cyanophyceae</taxon>
        <taxon>Nostocales</taxon>
        <taxon>Tolypothrichaceae</taxon>
        <taxon>Tolypothrix</taxon>
    </lineage>
</organism>
<proteinExistence type="predicted"/>
<dbReference type="EMBL" id="AP018250">
    <property type="protein sequence ID" value="BAZ03087.1"/>
    <property type="molecule type" value="Genomic_DNA"/>
</dbReference>
<keyword evidence="2" id="KW-1185">Reference proteome</keyword>
<evidence type="ECO:0000313" key="1">
    <source>
        <dbReference type="EMBL" id="BAZ03087.1"/>
    </source>
</evidence>
<keyword evidence="1" id="KW-0614">Plasmid</keyword>
<name>A0A1Z4NBJ9_9CYAN</name>
<dbReference type="KEGG" id="ttq:NIES37_71000"/>
<dbReference type="Proteomes" id="UP000218785">
    <property type="component" value="Plasmid plasmid2"/>
</dbReference>
<gene>
    <name evidence="1" type="ORF">NIES37_71000</name>
</gene>
<reference evidence="1 2" key="1">
    <citation type="submission" date="2017-06" db="EMBL/GenBank/DDBJ databases">
        <title>Genome sequencing of cyanobaciteial culture collection at National Institute for Environmental Studies (NIES).</title>
        <authorList>
            <person name="Hirose Y."/>
            <person name="Shimura Y."/>
            <person name="Fujisawa T."/>
            <person name="Nakamura Y."/>
            <person name="Kawachi M."/>
        </authorList>
    </citation>
    <scope>NUCLEOTIDE SEQUENCE [LARGE SCALE GENOMIC DNA]</scope>
    <source>
        <strain evidence="1 2">NIES-37</strain>
        <plasmid evidence="2">Plasmid2 dna</plasmid>
    </source>
</reference>
<accession>A0A1Z4NBJ9</accession>
<protein>
    <submittedName>
        <fullName evidence="1">Uncharacterized protein</fullName>
    </submittedName>
</protein>